<dbReference type="GO" id="GO:0008168">
    <property type="term" value="F:methyltransferase activity"/>
    <property type="evidence" value="ECO:0007669"/>
    <property type="project" value="UniProtKB-KW"/>
</dbReference>
<evidence type="ECO:0000256" key="1">
    <source>
        <dbReference type="ARBA" id="ARBA00008609"/>
    </source>
</evidence>
<dbReference type="AlphaFoldDB" id="A0A7C1I7S9"/>
<dbReference type="GO" id="GO:0005960">
    <property type="term" value="C:glycine cleavage complex"/>
    <property type="evidence" value="ECO:0007669"/>
    <property type="project" value="InterPro"/>
</dbReference>
<feature type="domain" description="Aminomethyltransferase C-terminal" evidence="9">
    <location>
        <begin position="292"/>
        <end position="368"/>
    </location>
</feature>
<keyword evidence="10" id="KW-0489">Methyltransferase</keyword>
<feature type="domain" description="GCVT N-terminal" evidence="8">
    <location>
        <begin position="19"/>
        <end position="265"/>
    </location>
</feature>
<dbReference type="PIRSF" id="PIRSF006487">
    <property type="entry name" value="GcvT"/>
    <property type="match status" value="1"/>
</dbReference>
<dbReference type="Pfam" id="PF08669">
    <property type="entry name" value="GCV_T_C"/>
    <property type="match status" value="1"/>
</dbReference>
<evidence type="ECO:0000256" key="6">
    <source>
        <dbReference type="ARBA" id="ARBA00047665"/>
    </source>
</evidence>
<dbReference type="InterPro" id="IPR006223">
    <property type="entry name" value="GcvT"/>
</dbReference>
<dbReference type="SUPFAM" id="SSF103025">
    <property type="entry name" value="Folate-binding domain"/>
    <property type="match status" value="1"/>
</dbReference>
<proteinExistence type="inferred from homology"/>
<evidence type="ECO:0000256" key="4">
    <source>
        <dbReference type="ARBA" id="ARBA00022679"/>
    </source>
</evidence>
<protein>
    <recommendedName>
        <fullName evidence="2">aminomethyltransferase</fullName>
        <ecNumber evidence="2">2.1.2.10</ecNumber>
    </recommendedName>
    <alternativeName>
        <fullName evidence="5">Glycine cleavage system T protein</fullName>
    </alternativeName>
</protein>
<evidence type="ECO:0000256" key="3">
    <source>
        <dbReference type="ARBA" id="ARBA00022576"/>
    </source>
</evidence>
<dbReference type="Pfam" id="PF01571">
    <property type="entry name" value="GCV_T"/>
    <property type="match status" value="1"/>
</dbReference>
<dbReference type="InterPro" id="IPR029043">
    <property type="entry name" value="GcvT/YgfZ_C"/>
</dbReference>
<keyword evidence="3" id="KW-0032">Aminotransferase</keyword>
<dbReference type="GO" id="GO:0032259">
    <property type="term" value="P:methylation"/>
    <property type="evidence" value="ECO:0007669"/>
    <property type="project" value="UniProtKB-KW"/>
</dbReference>
<comment type="similarity">
    <text evidence="1">Belongs to the GcvT family.</text>
</comment>
<dbReference type="Gene3D" id="3.30.70.1400">
    <property type="entry name" value="Aminomethyltransferase beta-barrel domains"/>
    <property type="match status" value="1"/>
</dbReference>
<evidence type="ECO:0000313" key="10">
    <source>
        <dbReference type="EMBL" id="HDS10869.1"/>
    </source>
</evidence>
<dbReference type="PANTHER" id="PTHR43757:SF2">
    <property type="entry name" value="AMINOMETHYLTRANSFERASE, MITOCHONDRIAL"/>
    <property type="match status" value="1"/>
</dbReference>
<dbReference type="Gene3D" id="4.10.1250.10">
    <property type="entry name" value="Aminomethyltransferase fragment"/>
    <property type="match status" value="1"/>
</dbReference>
<dbReference type="Gene3D" id="2.40.30.110">
    <property type="entry name" value="Aminomethyltransferase beta-barrel domains"/>
    <property type="match status" value="1"/>
</dbReference>
<organism evidence="10">
    <name type="scientific">Fervidicoccus fontis</name>
    <dbReference type="NCBI Taxonomy" id="683846"/>
    <lineage>
        <taxon>Archaea</taxon>
        <taxon>Thermoproteota</taxon>
        <taxon>Thermoprotei</taxon>
        <taxon>Fervidicoccales</taxon>
        <taxon>Fervidicoccaceae</taxon>
        <taxon>Fervidicoccus</taxon>
    </lineage>
</organism>
<gene>
    <name evidence="10" type="primary">gcvT</name>
    <name evidence="10" type="ORF">ENO04_04565</name>
</gene>
<accession>A0A7C1I7S9</accession>
<comment type="caution">
    <text evidence="10">The sequence shown here is derived from an EMBL/GenBank/DDBJ whole genome shotgun (WGS) entry which is preliminary data.</text>
</comment>
<dbReference type="NCBIfam" id="TIGR00528">
    <property type="entry name" value="gcvT"/>
    <property type="match status" value="1"/>
</dbReference>
<evidence type="ECO:0000256" key="2">
    <source>
        <dbReference type="ARBA" id="ARBA00012616"/>
    </source>
</evidence>
<reference evidence="10" key="1">
    <citation type="journal article" date="2020" name="mSystems">
        <title>Genome- and Community-Level Interaction Insights into Carbon Utilization and Element Cycling Functions of Hydrothermarchaeota in Hydrothermal Sediment.</title>
        <authorList>
            <person name="Zhou Z."/>
            <person name="Liu Y."/>
            <person name="Xu W."/>
            <person name="Pan J."/>
            <person name="Luo Z.H."/>
            <person name="Li M."/>
        </authorList>
    </citation>
    <scope>NUCLEOTIDE SEQUENCE [LARGE SCALE GENOMIC DNA]</scope>
    <source>
        <strain evidence="10">SpSt-123</strain>
    </source>
</reference>
<evidence type="ECO:0000256" key="7">
    <source>
        <dbReference type="PIRSR" id="PIRSR006487-1"/>
    </source>
</evidence>
<dbReference type="SUPFAM" id="SSF101790">
    <property type="entry name" value="Aminomethyltransferase beta-barrel domain"/>
    <property type="match status" value="1"/>
</dbReference>
<dbReference type="InterPro" id="IPR028896">
    <property type="entry name" value="GcvT/YgfZ/DmdA"/>
</dbReference>
<keyword evidence="4 10" id="KW-0808">Transferase</keyword>
<dbReference type="Gene3D" id="3.30.1360.120">
    <property type="entry name" value="Probable tRNA modification gtpase trme, domain 1"/>
    <property type="match status" value="1"/>
</dbReference>
<dbReference type="PANTHER" id="PTHR43757">
    <property type="entry name" value="AMINOMETHYLTRANSFERASE"/>
    <property type="match status" value="1"/>
</dbReference>
<comment type="catalytic activity">
    <reaction evidence="6">
        <text>N(6)-[(R)-S(8)-aminomethyldihydrolipoyl]-L-lysyl-[protein] + (6S)-5,6,7,8-tetrahydrofolate = N(6)-[(R)-dihydrolipoyl]-L-lysyl-[protein] + (6R)-5,10-methylene-5,6,7,8-tetrahydrofolate + NH4(+)</text>
        <dbReference type="Rhea" id="RHEA:16945"/>
        <dbReference type="Rhea" id="RHEA-COMP:10475"/>
        <dbReference type="Rhea" id="RHEA-COMP:10492"/>
        <dbReference type="ChEBI" id="CHEBI:15636"/>
        <dbReference type="ChEBI" id="CHEBI:28938"/>
        <dbReference type="ChEBI" id="CHEBI:57453"/>
        <dbReference type="ChEBI" id="CHEBI:83100"/>
        <dbReference type="ChEBI" id="CHEBI:83143"/>
        <dbReference type="EC" id="2.1.2.10"/>
    </reaction>
</comment>
<evidence type="ECO:0000259" key="8">
    <source>
        <dbReference type="Pfam" id="PF01571"/>
    </source>
</evidence>
<dbReference type="NCBIfam" id="NF001567">
    <property type="entry name" value="PRK00389.1"/>
    <property type="match status" value="1"/>
</dbReference>
<dbReference type="GO" id="GO:0006546">
    <property type="term" value="P:glycine catabolic process"/>
    <property type="evidence" value="ECO:0007669"/>
    <property type="project" value="InterPro"/>
</dbReference>
<dbReference type="EMBL" id="DSDY01000140">
    <property type="protein sequence ID" value="HDS10869.1"/>
    <property type="molecule type" value="Genomic_DNA"/>
</dbReference>
<evidence type="ECO:0000259" key="9">
    <source>
        <dbReference type="Pfam" id="PF08669"/>
    </source>
</evidence>
<dbReference type="GO" id="GO:0008483">
    <property type="term" value="F:transaminase activity"/>
    <property type="evidence" value="ECO:0007669"/>
    <property type="project" value="UniProtKB-KW"/>
</dbReference>
<dbReference type="InterPro" id="IPR013977">
    <property type="entry name" value="GcvT_C"/>
</dbReference>
<sequence>MIISNRCNSALSLRRVPLLDLHRSLGASIGEFAGYQTAISYESVIDEHLSVRREAGIFDISHMTMILLSGQGWLEVIDRLVPKKLDKLRKGSILGPTVFLNEEAGIKDDVLVYPLLSGDYLVVGNAVNLAKDLEWLEQYSPPGSKVTLLNTEHSLLALQGPRSPELVKDLVPQAQELGRMSFLENVETSLGTIRLVSRSGWTGEDGFEFLAKNNVAERLFMYFVNRGVKPCGLAARDTLRLEMGFLLYGQDMNEDTSPIEARYWIVFDQDKKNCVGCEALHKKLREGAREVRVGLKLKKGERTIPRTGARVTLLGEVIGRVTSGGYSPLLERPIAIAYLKPSHALMGLSVTVEVRGKQLEAKIVDFPFINK</sequence>
<dbReference type="InterPro" id="IPR006222">
    <property type="entry name" value="GCVT_N"/>
</dbReference>
<dbReference type="EC" id="2.1.2.10" evidence="2"/>
<name>A0A7C1I7S9_9CREN</name>
<evidence type="ECO:0000256" key="5">
    <source>
        <dbReference type="ARBA" id="ARBA00031395"/>
    </source>
</evidence>
<feature type="binding site" evidence="7">
    <location>
        <position position="208"/>
    </location>
    <ligand>
        <name>substrate</name>
    </ligand>
</feature>
<dbReference type="InterPro" id="IPR027266">
    <property type="entry name" value="TrmE/GcvT-like"/>
</dbReference>
<dbReference type="GO" id="GO:0004047">
    <property type="term" value="F:aminomethyltransferase activity"/>
    <property type="evidence" value="ECO:0007669"/>
    <property type="project" value="UniProtKB-EC"/>
</dbReference>